<gene>
    <name evidence="2" type="ORF">NKE59_05065</name>
</gene>
<reference evidence="2" key="1">
    <citation type="submission" date="2022-06" db="EMBL/GenBank/DDBJ databases">
        <title>New Polynucleobacter species.</title>
        <authorList>
            <person name="Hahn M.W."/>
        </authorList>
    </citation>
    <scope>NUCLEOTIDE SEQUENCE</scope>
    <source>
        <strain evidence="2">UK-FUSCHL-C3</strain>
    </source>
</reference>
<feature type="signal peptide" evidence="1">
    <location>
        <begin position="1"/>
        <end position="21"/>
    </location>
</feature>
<sequence>MRLIRYLPFLLIITASSLAQAAPQYSWNISVGTGVGYYGRPYVGPYYPRPFYGRHYNPYYRAYYSPPPVYYPAPYYVAPAVLPLISQSQPPVWYYCEPQQQYYPIASSCNEAWKVVPATPPQSTNPYHPSTNH</sequence>
<protein>
    <recommendedName>
        <fullName evidence="3">PXPV repeat-containing protein</fullName>
    </recommendedName>
</protein>
<dbReference type="EMBL" id="CP099959">
    <property type="protein sequence ID" value="XCC56876.1"/>
    <property type="molecule type" value="Genomic_DNA"/>
</dbReference>
<keyword evidence="1" id="KW-0732">Signal</keyword>
<organism evidence="2">
    <name type="scientific">Polynucleobacter sp. UK-FUSCHL-C3</name>
    <dbReference type="NCBI Taxonomy" id="2955208"/>
    <lineage>
        <taxon>Bacteria</taxon>
        <taxon>Pseudomonadati</taxon>
        <taxon>Pseudomonadota</taxon>
        <taxon>Betaproteobacteria</taxon>
        <taxon>Burkholderiales</taxon>
        <taxon>Burkholderiaceae</taxon>
        <taxon>Polynucleobacter</taxon>
    </lineage>
</organism>
<feature type="chain" id="PRO_5043773021" description="PXPV repeat-containing protein" evidence="1">
    <location>
        <begin position="22"/>
        <end position="133"/>
    </location>
</feature>
<proteinExistence type="predicted"/>
<name>A0AAU8A120_9BURK</name>
<accession>A0AAU8A120</accession>
<evidence type="ECO:0000313" key="2">
    <source>
        <dbReference type="EMBL" id="XCC56876.1"/>
    </source>
</evidence>
<dbReference type="RefSeq" id="WP_353437877.1">
    <property type="nucleotide sequence ID" value="NZ_CP099959.1"/>
</dbReference>
<evidence type="ECO:0000256" key="1">
    <source>
        <dbReference type="SAM" id="SignalP"/>
    </source>
</evidence>
<dbReference type="AlphaFoldDB" id="A0AAU8A120"/>
<evidence type="ECO:0008006" key="3">
    <source>
        <dbReference type="Google" id="ProtNLM"/>
    </source>
</evidence>